<dbReference type="SUPFAM" id="SSF52540">
    <property type="entry name" value="P-loop containing nucleoside triphosphate hydrolases"/>
    <property type="match status" value="1"/>
</dbReference>
<dbReference type="InterPro" id="IPR027417">
    <property type="entry name" value="P-loop_NTPase"/>
</dbReference>
<evidence type="ECO:0000313" key="1">
    <source>
        <dbReference type="EMBL" id="MCR8825412.1"/>
    </source>
</evidence>
<keyword evidence="2" id="KW-1185">Reference proteome</keyword>
<dbReference type="RefSeq" id="WP_258293082.1">
    <property type="nucleotide sequence ID" value="NZ_JANKJG010000001.1"/>
</dbReference>
<comment type="caution">
    <text evidence="1">The sequence shown here is derived from an EMBL/GenBank/DDBJ whole genome shotgun (WGS) entry which is preliminary data.</text>
</comment>
<sequence length="260" mass="29216">MNDLEIQMLGLSRSGNHAIANWIWLQAKGPKVLLNCCEGKTNPYLSCRPMEAHLKGWREDGPGLYSGGRDGQHADVGLLMHTYEDSWLRYAFSNALQDQHDTWLGLTRRKISLIVLRDPFNLFASRLRAGETMAPHVLRRMWKQHARTAFGANGTLPGEVCVVCYNDWTRDPSYRARLAARLGLTFTDAGANRVPPTNGGSSFDGTAFDGDARRMATRDRWRHYVGDPSYRALFDPEMVEMSAKLFGSPPDWARTSANPT</sequence>
<organism evidence="1 2">
    <name type="scientific">Pseudosulfitobacter koreensis</name>
    <dbReference type="NCBI Taxonomy" id="2968472"/>
    <lineage>
        <taxon>Bacteria</taxon>
        <taxon>Pseudomonadati</taxon>
        <taxon>Pseudomonadota</taxon>
        <taxon>Alphaproteobacteria</taxon>
        <taxon>Rhodobacterales</taxon>
        <taxon>Roseobacteraceae</taxon>
        <taxon>Pseudosulfitobacter</taxon>
    </lineage>
</organism>
<accession>A0ABT1YX15</accession>
<evidence type="ECO:0008006" key="3">
    <source>
        <dbReference type="Google" id="ProtNLM"/>
    </source>
</evidence>
<protein>
    <recommendedName>
        <fullName evidence="3">Sulfotransferase family protein</fullName>
    </recommendedName>
</protein>
<reference evidence="1" key="1">
    <citation type="submission" date="2022-07" db="EMBL/GenBank/DDBJ databases">
        <title>Pseudosulfitobacter sp. strain AP-MA-4, whole genome sequence.</title>
        <authorList>
            <person name="Jiang Y."/>
        </authorList>
    </citation>
    <scope>NUCLEOTIDE SEQUENCE</scope>
    <source>
        <strain evidence="1">AP-MA-4</strain>
    </source>
</reference>
<proteinExistence type="predicted"/>
<evidence type="ECO:0000313" key="2">
    <source>
        <dbReference type="Proteomes" id="UP001165396"/>
    </source>
</evidence>
<gene>
    <name evidence="1" type="ORF">NTA49_02565</name>
</gene>
<dbReference type="Proteomes" id="UP001165396">
    <property type="component" value="Unassembled WGS sequence"/>
</dbReference>
<name>A0ABT1YX15_9RHOB</name>
<dbReference type="EMBL" id="JANKJG010000001">
    <property type="protein sequence ID" value="MCR8825412.1"/>
    <property type="molecule type" value="Genomic_DNA"/>
</dbReference>